<dbReference type="PANTHER" id="PTHR10000">
    <property type="entry name" value="PHOSPHOSERINE PHOSPHATASE"/>
    <property type="match status" value="1"/>
</dbReference>
<dbReference type="NCBIfam" id="TIGR01484">
    <property type="entry name" value="HAD-SF-IIB"/>
    <property type="match status" value="1"/>
</dbReference>
<dbReference type="RefSeq" id="WP_335958903.1">
    <property type="nucleotide sequence ID" value="NZ_JAXBLX010000003.1"/>
</dbReference>
<keyword evidence="2" id="KW-1185">Reference proteome</keyword>
<dbReference type="InterPro" id="IPR006379">
    <property type="entry name" value="HAD-SF_hydro_IIB"/>
</dbReference>
<dbReference type="InterPro" id="IPR023214">
    <property type="entry name" value="HAD_sf"/>
</dbReference>
<sequence length="288" mass="31902">MIKLIAIDMDGTLLGDIRKVTTDNAKAIKEAQNQGIEVVVATGRDEKEARLPVKEANITCPIISVNGAQSRDEKGNILSSFPINKEQANVIFDILRTNEIYFEVYTNRGTVSNNYEKALQTVVDFLLSSGSDDDMETMREIAKERFEVGAITLVDSYHNFLEQEDTIVLKVLAFSKDDQKRNLTRKKLLDIDQLAISASARDNIEITSIHAQKGLAVKAYAQKLGISMNDVMVIGDSFNDISMFEVAGVRVAMENAEQEVKELADFVTNSNEEDGVAFAIRSALAENK</sequence>
<comment type="caution">
    <text evidence="1">The sequence shown here is derived from an EMBL/GenBank/DDBJ whole genome shotgun (WGS) entry which is preliminary data.</text>
</comment>
<accession>A0ABV6KA65</accession>
<keyword evidence="1" id="KW-0378">Hydrolase</keyword>
<organism evidence="1 2">
    <name type="scientific">Halalkalibacter kiskunsagensis</name>
    <dbReference type="NCBI Taxonomy" id="1548599"/>
    <lineage>
        <taxon>Bacteria</taxon>
        <taxon>Bacillati</taxon>
        <taxon>Bacillota</taxon>
        <taxon>Bacilli</taxon>
        <taxon>Bacillales</taxon>
        <taxon>Bacillaceae</taxon>
        <taxon>Halalkalibacter</taxon>
    </lineage>
</organism>
<evidence type="ECO:0000313" key="2">
    <source>
        <dbReference type="Proteomes" id="UP001589838"/>
    </source>
</evidence>
<dbReference type="GO" id="GO:0016787">
    <property type="term" value="F:hydrolase activity"/>
    <property type="evidence" value="ECO:0007669"/>
    <property type="project" value="UniProtKB-KW"/>
</dbReference>
<dbReference type="InterPro" id="IPR036412">
    <property type="entry name" value="HAD-like_sf"/>
</dbReference>
<dbReference type="Pfam" id="PF08282">
    <property type="entry name" value="Hydrolase_3"/>
    <property type="match status" value="1"/>
</dbReference>
<dbReference type="InterPro" id="IPR000150">
    <property type="entry name" value="Cof"/>
</dbReference>
<reference evidence="1 2" key="1">
    <citation type="submission" date="2024-09" db="EMBL/GenBank/DDBJ databases">
        <authorList>
            <person name="Sun Q."/>
            <person name="Mori K."/>
        </authorList>
    </citation>
    <scope>NUCLEOTIDE SEQUENCE [LARGE SCALE GENOMIC DNA]</scope>
    <source>
        <strain evidence="1 2">NCAIM B.02610</strain>
    </source>
</reference>
<dbReference type="CDD" id="cd07516">
    <property type="entry name" value="HAD_Pase"/>
    <property type="match status" value="1"/>
</dbReference>
<dbReference type="EMBL" id="JBHLUX010000017">
    <property type="protein sequence ID" value="MFC0470201.1"/>
    <property type="molecule type" value="Genomic_DNA"/>
</dbReference>
<dbReference type="SFLD" id="SFLDG01140">
    <property type="entry name" value="C2.B:_Phosphomannomutase_and_P"/>
    <property type="match status" value="1"/>
</dbReference>
<dbReference type="SUPFAM" id="SSF56784">
    <property type="entry name" value="HAD-like"/>
    <property type="match status" value="1"/>
</dbReference>
<name>A0ABV6KA65_9BACI</name>
<proteinExistence type="predicted"/>
<gene>
    <name evidence="1" type="ORF">ACFFHM_06590</name>
</gene>
<protein>
    <submittedName>
        <fullName evidence="1">Cof-type HAD-IIB family hydrolase</fullName>
        <ecNumber evidence="1">3.1.3.-</ecNumber>
    </submittedName>
</protein>
<dbReference type="SFLD" id="SFLDS00003">
    <property type="entry name" value="Haloacid_Dehalogenase"/>
    <property type="match status" value="1"/>
</dbReference>
<dbReference type="Proteomes" id="UP001589838">
    <property type="component" value="Unassembled WGS sequence"/>
</dbReference>
<dbReference type="NCBIfam" id="TIGR00099">
    <property type="entry name" value="Cof-subfamily"/>
    <property type="match status" value="1"/>
</dbReference>
<dbReference type="EC" id="3.1.3.-" evidence="1"/>
<evidence type="ECO:0000313" key="1">
    <source>
        <dbReference type="EMBL" id="MFC0470201.1"/>
    </source>
</evidence>
<dbReference type="SFLD" id="SFLDG01144">
    <property type="entry name" value="C2.B.4:_PGP_Like"/>
    <property type="match status" value="1"/>
</dbReference>
<dbReference type="Gene3D" id="3.30.1240.10">
    <property type="match status" value="1"/>
</dbReference>
<dbReference type="Gene3D" id="3.40.50.1000">
    <property type="entry name" value="HAD superfamily/HAD-like"/>
    <property type="match status" value="1"/>
</dbReference>
<dbReference type="PANTHER" id="PTHR10000:SF55">
    <property type="entry name" value="5-AMINO-6-(5-PHOSPHO-D-RIBITYLAMINO)URACIL PHOSPHATASE YCSE"/>
    <property type="match status" value="1"/>
</dbReference>